<feature type="compositionally biased region" description="Polar residues" evidence="1">
    <location>
        <begin position="151"/>
        <end position="161"/>
    </location>
</feature>
<dbReference type="Proteomes" id="UP000001064">
    <property type="component" value="Unassembled WGS sequence"/>
</dbReference>
<dbReference type="EMBL" id="GL871223">
    <property type="protein sequence ID" value="EGC31910.1"/>
    <property type="molecule type" value="Genomic_DNA"/>
</dbReference>
<proteinExistence type="predicted"/>
<gene>
    <name evidence="2" type="ORF">DICPUDRAFT_99073</name>
</gene>
<accession>F0ZVY4</accession>
<feature type="region of interest" description="Disordered" evidence="1">
    <location>
        <begin position="144"/>
        <end position="173"/>
    </location>
</feature>
<protein>
    <submittedName>
        <fullName evidence="2">Expressed protein</fullName>
    </submittedName>
</protein>
<keyword evidence="3" id="KW-1185">Reference proteome</keyword>
<evidence type="ECO:0000313" key="2">
    <source>
        <dbReference type="EMBL" id="EGC31910.1"/>
    </source>
</evidence>
<dbReference type="InParanoid" id="F0ZVY4"/>
<sequence length="515" mass="59154">MDTSFNLQQISNKNITNNSNIQTFYPDISRLLNSQRFHLDEINKILKSDPSNKNLLDRHFSFLSKIEEQQNHYIMQASPNSFNPSLHTAKNVQALTTPNLEYNNMNNKQKIIPPTTESLLPPHIQPIISPNLKELFQSNDVLIQQKKHQKSTQPQQTSNAPNKLKGKFKPKTPPQFTFSKNLVQLMENNEDNTIHSTLKRRGELYPMHQVNNSKKIKTSDDGKEKTSIGNNNIIFGELKEHFENFLLKSSNKESGKPFFTSPCKRFVLFNCYMYPFPKQLSSGRPPKSPIVIVDLKYEENEKLEIKIRVEESNFNISSDTTWKMTEPGIYEVYPSVKIDNNHEKNFHIVFQVNRIKMISCQLSKVCENPNQDCLPCSSIEVYELVTCFKIPSIEFVNNTSNLSNPVRPELKQIKCDSDKVYFWCICANEFKKGKKKGKKEGYPLSVVFKPMSYTAGCDVTVDQNQIDFLSQNVISFYAPLGGKKGLVIGLKYSVEFKANKKETNAPITIEIKQIK</sequence>
<dbReference type="KEGG" id="dpp:DICPUDRAFT_99073"/>
<dbReference type="RefSeq" id="XP_003291580.1">
    <property type="nucleotide sequence ID" value="XM_003291532.1"/>
</dbReference>
<dbReference type="VEuPathDB" id="AmoebaDB:DICPUDRAFT_99073"/>
<reference evidence="3" key="1">
    <citation type="journal article" date="2011" name="Genome Biol.">
        <title>Comparative genomics of the social amoebae Dictyostelium discoideum and Dictyostelium purpureum.</title>
        <authorList>
            <consortium name="US DOE Joint Genome Institute (JGI-PGF)"/>
            <person name="Sucgang R."/>
            <person name="Kuo A."/>
            <person name="Tian X."/>
            <person name="Salerno W."/>
            <person name="Parikh A."/>
            <person name="Feasley C.L."/>
            <person name="Dalin E."/>
            <person name="Tu H."/>
            <person name="Huang E."/>
            <person name="Barry K."/>
            <person name="Lindquist E."/>
            <person name="Shapiro H."/>
            <person name="Bruce D."/>
            <person name="Schmutz J."/>
            <person name="Salamov A."/>
            <person name="Fey P."/>
            <person name="Gaudet P."/>
            <person name="Anjard C."/>
            <person name="Babu M.M."/>
            <person name="Basu S."/>
            <person name="Bushmanova Y."/>
            <person name="van der Wel H."/>
            <person name="Katoh-Kurasawa M."/>
            <person name="Dinh C."/>
            <person name="Coutinho P.M."/>
            <person name="Saito T."/>
            <person name="Elias M."/>
            <person name="Schaap P."/>
            <person name="Kay R.R."/>
            <person name="Henrissat B."/>
            <person name="Eichinger L."/>
            <person name="Rivero F."/>
            <person name="Putnam N.H."/>
            <person name="West C.M."/>
            <person name="Loomis W.F."/>
            <person name="Chisholm R.L."/>
            <person name="Shaulsky G."/>
            <person name="Strassmann J.E."/>
            <person name="Queller D.C."/>
            <person name="Kuspa A."/>
            <person name="Grigoriev I.V."/>
        </authorList>
    </citation>
    <scope>NUCLEOTIDE SEQUENCE [LARGE SCALE GENOMIC DNA]</scope>
    <source>
        <strain evidence="3">QSDP1</strain>
    </source>
</reference>
<dbReference type="GeneID" id="10507754"/>
<organism evidence="2 3">
    <name type="scientific">Dictyostelium purpureum</name>
    <name type="common">Slime mold</name>
    <dbReference type="NCBI Taxonomy" id="5786"/>
    <lineage>
        <taxon>Eukaryota</taxon>
        <taxon>Amoebozoa</taxon>
        <taxon>Evosea</taxon>
        <taxon>Eumycetozoa</taxon>
        <taxon>Dictyostelia</taxon>
        <taxon>Dictyosteliales</taxon>
        <taxon>Dictyosteliaceae</taxon>
        <taxon>Dictyostelium</taxon>
    </lineage>
</organism>
<evidence type="ECO:0000313" key="3">
    <source>
        <dbReference type="Proteomes" id="UP000001064"/>
    </source>
</evidence>
<dbReference type="AlphaFoldDB" id="F0ZVY4"/>
<name>F0ZVY4_DICPU</name>
<evidence type="ECO:0000256" key="1">
    <source>
        <dbReference type="SAM" id="MobiDB-lite"/>
    </source>
</evidence>